<evidence type="ECO:0000313" key="2">
    <source>
        <dbReference type="Proteomes" id="UP001217325"/>
    </source>
</evidence>
<sequence length="127" mass="14072">MSDIRGARPSIRKESLLHSRVEWVLDDDKNIKADVSARVIIRNGGPEIGRIEVDGITGRFKSFPLSGKAHQHKSAYHAVRYMEKLVDLSDNKSRHVKSADYAAQSKAWKSTKAAPVLVDSSGAEVLF</sequence>
<dbReference type="AlphaFoldDB" id="A0AAW6LS62"/>
<comment type="caution">
    <text evidence="1">The sequence shown here is derived from an EMBL/GenBank/DDBJ whole genome shotgun (WGS) entry which is preliminary data.</text>
</comment>
<reference evidence="1" key="1">
    <citation type="submission" date="2023-02" db="EMBL/GenBank/DDBJ databases">
        <title>A novel hydrolase synthesized by Rhodococcus erythropolis HQ is responsible for the detoxification of Zearalenone.</title>
        <authorList>
            <person name="Hu J."/>
            <person name="Xu J."/>
        </authorList>
    </citation>
    <scope>NUCLEOTIDE SEQUENCE</scope>
    <source>
        <strain evidence="1">HQ</strain>
    </source>
</reference>
<accession>A0AAW6LS62</accession>
<dbReference type="EMBL" id="JARDXE010000017">
    <property type="protein sequence ID" value="MDE8648097.1"/>
    <property type="molecule type" value="Genomic_DNA"/>
</dbReference>
<dbReference type="RefSeq" id="WP_275232334.1">
    <property type="nucleotide sequence ID" value="NZ_JARDXE010000017.1"/>
</dbReference>
<gene>
    <name evidence="1" type="ORF">PXH69_24325</name>
</gene>
<organism evidence="1 2">
    <name type="scientific">Rhodococcus qingshengii</name>
    <dbReference type="NCBI Taxonomy" id="334542"/>
    <lineage>
        <taxon>Bacteria</taxon>
        <taxon>Bacillati</taxon>
        <taxon>Actinomycetota</taxon>
        <taxon>Actinomycetes</taxon>
        <taxon>Mycobacteriales</taxon>
        <taxon>Nocardiaceae</taxon>
        <taxon>Rhodococcus</taxon>
        <taxon>Rhodococcus erythropolis group</taxon>
    </lineage>
</organism>
<proteinExistence type="predicted"/>
<protein>
    <submittedName>
        <fullName evidence="1">Uncharacterized protein</fullName>
    </submittedName>
</protein>
<dbReference type="Proteomes" id="UP001217325">
    <property type="component" value="Unassembled WGS sequence"/>
</dbReference>
<name>A0AAW6LS62_RHOSG</name>
<evidence type="ECO:0000313" key="1">
    <source>
        <dbReference type="EMBL" id="MDE8648097.1"/>
    </source>
</evidence>